<dbReference type="InterPro" id="IPR019264">
    <property type="entry name" value="DUF2179"/>
</dbReference>
<dbReference type="InterPro" id="IPR051461">
    <property type="entry name" value="UPF0750_membrane"/>
</dbReference>
<dbReference type="PIRSF" id="PIRSF006483">
    <property type="entry name" value="Membrane_protein_YitT"/>
    <property type="match status" value="1"/>
</dbReference>
<proteinExistence type="predicted"/>
<evidence type="ECO:0000313" key="8">
    <source>
        <dbReference type="EMBL" id="PZX43149.1"/>
    </source>
</evidence>
<gene>
    <name evidence="8" type="ORF">LX97_00148</name>
</gene>
<dbReference type="EMBL" id="QKZR01000001">
    <property type="protein sequence ID" value="PZX43149.1"/>
    <property type="molecule type" value="Genomic_DNA"/>
</dbReference>
<evidence type="ECO:0000256" key="3">
    <source>
        <dbReference type="ARBA" id="ARBA00022692"/>
    </source>
</evidence>
<dbReference type="CDD" id="cd16380">
    <property type="entry name" value="YitT_C"/>
    <property type="match status" value="1"/>
</dbReference>
<dbReference type="PANTHER" id="PTHR33545:SF3">
    <property type="entry name" value="UPF0750 MEMBRANE PROTEIN YQFU"/>
    <property type="match status" value="1"/>
</dbReference>
<protein>
    <submittedName>
        <fullName evidence="8">Uncharacterized membrane-anchored protein YitT (DUF2179 family)</fullName>
    </submittedName>
</protein>
<reference evidence="8 9" key="1">
    <citation type="submission" date="2018-06" db="EMBL/GenBank/DDBJ databases">
        <title>Genomic Encyclopedia of Archaeal and Bacterial Type Strains, Phase II (KMG-II): from individual species to whole genera.</title>
        <authorList>
            <person name="Goeker M."/>
        </authorList>
    </citation>
    <scope>NUCLEOTIDE SEQUENCE [LARGE SCALE GENOMIC DNA]</scope>
    <source>
        <strain evidence="8 9">DSM 17205</strain>
    </source>
</reference>
<evidence type="ECO:0000256" key="4">
    <source>
        <dbReference type="ARBA" id="ARBA00022989"/>
    </source>
</evidence>
<dbReference type="PANTHER" id="PTHR33545">
    <property type="entry name" value="UPF0750 MEMBRANE PROTEIN YITT-RELATED"/>
    <property type="match status" value="1"/>
</dbReference>
<keyword evidence="2" id="KW-1003">Cell membrane</keyword>
<dbReference type="InterPro" id="IPR003740">
    <property type="entry name" value="YitT"/>
</dbReference>
<dbReference type="Gene3D" id="3.30.70.120">
    <property type="match status" value="1"/>
</dbReference>
<organism evidence="8 9">
    <name type="scientific">Nonlabens dokdonensis</name>
    <dbReference type="NCBI Taxonomy" id="328515"/>
    <lineage>
        <taxon>Bacteria</taxon>
        <taxon>Pseudomonadati</taxon>
        <taxon>Bacteroidota</taxon>
        <taxon>Flavobacteriia</taxon>
        <taxon>Flavobacteriales</taxon>
        <taxon>Flavobacteriaceae</taxon>
        <taxon>Nonlabens</taxon>
    </lineage>
</organism>
<dbReference type="InterPro" id="IPR015867">
    <property type="entry name" value="N-reg_PII/ATP_PRibTrfase_C"/>
</dbReference>
<comment type="subcellular location">
    <subcellularLocation>
        <location evidence="1">Cell membrane</location>
        <topology evidence="1">Multi-pass membrane protein</topology>
    </subcellularLocation>
</comment>
<keyword evidence="9" id="KW-1185">Reference proteome</keyword>
<name>A0ABX5PZL4_9FLAO</name>
<dbReference type="Pfam" id="PF10035">
    <property type="entry name" value="DUF2179"/>
    <property type="match status" value="1"/>
</dbReference>
<evidence type="ECO:0000256" key="1">
    <source>
        <dbReference type="ARBA" id="ARBA00004651"/>
    </source>
</evidence>
<evidence type="ECO:0000256" key="2">
    <source>
        <dbReference type="ARBA" id="ARBA00022475"/>
    </source>
</evidence>
<sequence length="302" mass="32665">MIRYLREYSQIAIGIFLASIGLKAFLLPNNFLDGGVTGIAILLSLKTGWDISILLVLLSIPFIIVGIFTVSKRIVIKSIVAIALLALSISIETFPIITEDKLLISIFGGMFLGAGIGVTIRNGAVLDGSELLGLFVFNKYGISIGKTIIAFNVVLFCITAYVVSVEIAMYSILAYLVTAKVIDLFIQGLENFIGLTIVSQKSKEITDAIAFELGVGMTIYKGASGYGSSGVNKEINIIQTIVNRIDINKTLNLVEEIDPKAFVIEFDVNKVRGGVLKRYLTKGSSASLPKDLIKNKLSTEDN</sequence>
<evidence type="ECO:0000313" key="9">
    <source>
        <dbReference type="Proteomes" id="UP000248584"/>
    </source>
</evidence>
<keyword evidence="5 6" id="KW-0472">Membrane</keyword>
<evidence type="ECO:0000256" key="5">
    <source>
        <dbReference type="ARBA" id="ARBA00023136"/>
    </source>
</evidence>
<feature type="transmembrane region" description="Helical" evidence="6">
    <location>
        <begin position="78"/>
        <end position="97"/>
    </location>
</feature>
<keyword evidence="3 6" id="KW-0812">Transmembrane</keyword>
<accession>A0ABX5PZL4</accession>
<feature type="domain" description="DUF2179" evidence="7">
    <location>
        <begin position="216"/>
        <end position="273"/>
    </location>
</feature>
<dbReference type="Proteomes" id="UP000248584">
    <property type="component" value="Unassembled WGS sequence"/>
</dbReference>
<dbReference type="Pfam" id="PF02588">
    <property type="entry name" value="YitT_membrane"/>
    <property type="match status" value="1"/>
</dbReference>
<evidence type="ECO:0000259" key="7">
    <source>
        <dbReference type="Pfam" id="PF10035"/>
    </source>
</evidence>
<dbReference type="RefSeq" id="WP_015360950.1">
    <property type="nucleotide sequence ID" value="NZ_QKZR01000001.1"/>
</dbReference>
<evidence type="ECO:0000256" key="6">
    <source>
        <dbReference type="SAM" id="Phobius"/>
    </source>
</evidence>
<comment type="caution">
    <text evidence="8">The sequence shown here is derived from an EMBL/GenBank/DDBJ whole genome shotgun (WGS) entry which is preliminary data.</text>
</comment>
<feature type="transmembrane region" description="Helical" evidence="6">
    <location>
        <begin position="140"/>
        <end position="161"/>
    </location>
</feature>
<feature type="transmembrane region" description="Helical" evidence="6">
    <location>
        <begin position="12"/>
        <end position="31"/>
    </location>
</feature>
<feature type="transmembrane region" description="Helical" evidence="6">
    <location>
        <begin position="51"/>
        <end position="71"/>
    </location>
</feature>
<feature type="transmembrane region" description="Helical" evidence="6">
    <location>
        <begin position="103"/>
        <end position="120"/>
    </location>
</feature>
<keyword evidence="4 6" id="KW-1133">Transmembrane helix</keyword>